<dbReference type="RefSeq" id="WP_006630010.1">
    <property type="nucleotide sequence ID" value="NZ_AOJD01000060.1"/>
</dbReference>
<keyword evidence="1" id="KW-0472">Membrane</keyword>
<organism evidence="2 3">
    <name type="scientific">Halorubrum tebenquichense DSM 14210</name>
    <dbReference type="NCBI Taxonomy" id="1227485"/>
    <lineage>
        <taxon>Archaea</taxon>
        <taxon>Methanobacteriati</taxon>
        <taxon>Methanobacteriota</taxon>
        <taxon>Stenosarchaea group</taxon>
        <taxon>Halobacteria</taxon>
        <taxon>Halobacteriales</taxon>
        <taxon>Haloferacaceae</taxon>
        <taxon>Halorubrum</taxon>
    </lineage>
</organism>
<feature type="transmembrane region" description="Helical" evidence="1">
    <location>
        <begin position="48"/>
        <end position="64"/>
    </location>
</feature>
<dbReference type="AlphaFoldDB" id="M0DJQ6"/>
<comment type="caution">
    <text evidence="2">The sequence shown here is derived from an EMBL/GenBank/DDBJ whole genome shotgun (WGS) entry which is preliminary data.</text>
</comment>
<protein>
    <submittedName>
        <fullName evidence="2">Uncharacterized protein</fullName>
    </submittedName>
</protein>
<evidence type="ECO:0000256" key="1">
    <source>
        <dbReference type="SAM" id="Phobius"/>
    </source>
</evidence>
<dbReference type="EMBL" id="AOJD01000060">
    <property type="protein sequence ID" value="ELZ35705.1"/>
    <property type="molecule type" value="Genomic_DNA"/>
</dbReference>
<evidence type="ECO:0000313" key="3">
    <source>
        <dbReference type="Proteomes" id="UP000011523"/>
    </source>
</evidence>
<dbReference type="Proteomes" id="UP000011523">
    <property type="component" value="Unassembled WGS sequence"/>
</dbReference>
<keyword evidence="1" id="KW-1133">Transmembrane helix</keyword>
<evidence type="ECO:0000313" key="2">
    <source>
        <dbReference type="EMBL" id="ELZ35705.1"/>
    </source>
</evidence>
<name>M0DJQ6_9EURY</name>
<sequence length="72" mass="7794">MAGPRQLYRRADDWARGLSRLRYALFTGVVVVASVLAVGVALGTSTTVYAFSMGVTMALIYYVTDPNSTDDD</sequence>
<accession>M0DJQ6</accession>
<dbReference type="PATRIC" id="fig|1227485.3.peg.2305"/>
<keyword evidence="3" id="KW-1185">Reference proteome</keyword>
<reference evidence="2 3" key="1">
    <citation type="journal article" date="2014" name="PLoS Genet.">
        <title>Phylogenetically driven sequencing of extremely halophilic archaea reveals strategies for static and dynamic osmo-response.</title>
        <authorList>
            <person name="Becker E.A."/>
            <person name="Seitzer P.M."/>
            <person name="Tritt A."/>
            <person name="Larsen D."/>
            <person name="Krusor M."/>
            <person name="Yao A.I."/>
            <person name="Wu D."/>
            <person name="Madern D."/>
            <person name="Eisen J.A."/>
            <person name="Darling A.E."/>
            <person name="Facciotti M.T."/>
        </authorList>
    </citation>
    <scope>NUCLEOTIDE SEQUENCE [LARGE SCALE GENOMIC DNA]</scope>
    <source>
        <strain evidence="2 3">DSM 14210</strain>
    </source>
</reference>
<proteinExistence type="predicted"/>
<feature type="transmembrane region" description="Helical" evidence="1">
    <location>
        <begin position="21"/>
        <end position="42"/>
    </location>
</feature>
<keyword evidence="1" id="KW-0812">Transmembrane</keyword>
<gene>
    <name evidence="2" type="ORF">C472_11779</name>
</gene>